<dbReference type="Gene3D" id="1.10.287.110">
    <property type="entry name" value="DnaJ domain"/>
    <property type="match status" value="1"/>
</dbReference>
<sequence>MPGISQGFFLRKDPDVDPEDLSRIARDAVAKREFAGMLVARDERGRSPLHVAATRGDLRLCREMIQADPGLVNALDKQKNTPVMDAAFLGRAMIVKELIENAAEVTQKNADLMNPLQLACVNEGAGNGDVVAALIEALADPSDMCWQTTPLMAAADSGHIWALHALIDLGSDPWQMNGSGFTALDYARDMETAEFLYGLMEGDKLSDKAAPRIDTSKLFKAVLTGDDPEQRDLEPFLIPAAPQVSLEDAFATLEAPREWLPGFRATGEHFNDLRKAWRRICLRCHPDKQPEDLEEEAAAEWTAQFQAAVAAFEAIDKHFRSVCQDEELLPEVLQVLADHHLLDGKVVPSRLLSPVVSHCLFVLGCEGVDLGVQRGMLRAPTEAVQKHRADTATADVGHSASTFVMANFAAGAVSSGVTELRHIFIRFLIQRPRTGDREQLHYACAALEHCDDLGPFPEECKRALMITQTDEDECRIRALSAACPKIWRTEAKDAKGDEGGDLFANLLHLQPGPYGVQRRGLLNEPPRISAQAGKLTQATLTHFAVPLSTQAVLQYGASSAAFDPNYAEIGVPSLVKCLAECMRSGAQGILRRVWDASATRV</sequence>
<dbReference type="SUPFAM" id="SSF48403">
    <property type="entry name" value="Ankyrin repeat"/>
    <property type="match status" value="1"/>
</dbReference>
<dbReference type="InterPro" id="IPR002110">
    <property type="entry name" value="Ankyrin_rpt"/>
</dbReference>
<feature type="repeat" description="ANK" evidence="3">
    <location>
        <begin position="44"/>
        <end position="66"/>
    </location>
</feature>
<dbReference type="SMART" id="SM00248">
    <property type="entry name" value="ANK"/>
    <property type="match status" value="4"/>
</dbReference>
<keyword evidence="5" id="KW-1185">Reference proteome</keyword>
<gene>
    <name evidence="4" type="primary">Ankrd28</name>
    <name evidence="4" type="ORF">AK812_SmicGene13095</name>
</gene>
<comment type="caution">
    <text evidence="4">The sequence shown here is derived from an EMBL/GenBank/DDBJ whole genome shotgun (WGS) entry which is preliminary data.</text>
</comment>
<dbReference type="AlphaFoldDB" id="A0A1Q9E929"/>
<keyword evidence="2 3" id="KW-0040">ANK repeat</keyword>
<dbReference type="PROSITE" id="PS50297">
    <property type="entry name" value="ANK_REP_REGION"/>
    <property type="match status" value="1"/>
</dbReference>
<name>A0A1Q9E929_SYMMI</name>
<dbReference type="InterPro" id="IPR036869">
    <property type="entry name" value="J_dom_sf"/>
</dbReference>
<feature type="repeat" description="ANK" evidence="3">
    <location>
        <begin position="78"/>
        <end position="110"/>
    </location>
</feature>
<evidence type="ECO:0000256" key="2">
    <source>
        <dbReference type="ARBA" id="ARBA00023043"/>
    </source>
</evidence>
<keyword evidence="1" id="KW-0677">Repeat</keyword>
<evidence type="ECO:0000313" key="4">
    <source>
        <dbReference type="EMBL" id="OLQ03921.1"/>
    </source>
</evidence>
<dbReference type="SUPFAM" id="SSF46565">
    <property type="entry name" value="Chaperone J-domain"/>
    <property type="match status" value="1"/>
</dbReference>
<dbReference type="OrthoDB" id="360653at2759"/>
<dbReference type="EMBL" id="LSRX01000223">
    <property type="protein sequence ID" value="OLQ03921.1"/>
    <property type="molecule type" value="Genomic_DNA"/>
</dbReference>
<dbReference type="InterPro" id="IPR036770">
    <property type="entry name" value="Ankyrin_rpt-contain_sf"/>
</dbReference>
<dbReference type="PANTHER" id="PTHR24173">
    <property type="entry name" value="ANKYRIN REPEAT CONTAINING"/>
    <property type="match status" value="1"/>
</dbReference>
<evidence type="ECO:0000256" key="1">
    <source>
        <dbReference type="ARBA" id="ARBA00022737"/>
    </source>
</evidence>
<dbReference type="Proteomes" id="UP000186817">
    <property type="component" value="Unassembled WGS sequence"/>
</dbReference>
<evidence type="ECO:0000256" key="3">
    <source>
        <dbReference type="PROSITE-ProRule" id="PRU00023"/>
    </source>
</evidence>
<dbReference type="PANTHER" id="PTHR24173:SF74">
    <property type="entry name" value="ANKYRIN REPEAT DOMAIN-CONTAINING PROTEIN 16"/>
    <property type="match status" value="1"/>
</dbReference>
<dbReference type="PROSITE" id="PS50088">
    <property type="entry name" value="ANK_REPEAT"/>
    <property type="match status" value="2"/>
</dbReference>
<organism evidence="4 5">
    <name type="scientific">Symbiodinium microadriaticum</name>
    <name type="common">Dinoflagellate</name>
    <name type="synonym">Zooxanthella microadriatica</name>
    <dbReference type="NCBI Taxonomy" id="2951"/>
    <lineage>
        <taxon>Eukaryota</taxon>
        <taxon>Sar</taxon>
        <taxon>Alveolata</taxon>
        <taxon>Dinophyceae</taxon>
        <taxon>Suessiales</taxon>
        <taxon>Symbiodiniaceae</taxon>
        <taxon>Symbiodinium</taxon>
    </lineage>
</organism>
<dbReference type="Gene3D" id="1.25.40.20">
    <property type="entry name" value="Ankyrin repeat-containing domain"/>
    <property type="match status" value="1"/>
</dbReference>
<protein>
    <submittedName>
        <fullName evidence="4">Serine/threonine-protein phosphatase 6 regulatory ankyrin repeat subunit A</fullName>
    </submittedName>
</protein>
<accession>A0A1Q9E929</accession>
<proteinExistence type="predicted"/>
<dbReference type="Pfam" id="PF12796">
    <property type="entry name" value="Ank_2"/>
    <property type="match status" value="1"/>
</dbReference>
<evidence type="ECO:0000313" key="5">
    <source>
        <dbReference type="Proteomes" id="UP000186817"/>
    </source>
</evidence>
<reference evidence="4 5" key="1">
    <citation type="submission" date="2016-02" db="EMBL/GenBank/DDBJ databases">
        <title>Genome analysis of coral dinoflagellate symbionts highlights evolutionary adaptations to a symbiotic lifestyle.</title>
        <authorList>
            <person name="Aranda M."/>
            <person name="Li Y."/>
            <person name="Liew Y.J."/>
            <person name="Baumgarten S."/>
            <person name="Simakov O."/>
            <person name="Wilson M."/>
            <person name="Piel J."/>
            <person name="Ashoor H."/>
            <person name="Bougouffa S."/>
            <person name="Bajic V.B."/>
            <person name="Ryu T."/>
            <person name="Ravasi T."/>
            <person name="Bayer T."/>
            <person name="Micklem G."/>
            <person name="Kim H."/>
            <person name="Bhak J."/>
            <person name="Lajeunesse T.C."/>
            <person name="Voolstra C.R."/>
        </authorList>
    </citation>
    <scope>NUCLEOTIDE SEQUENCE [LARGE SCALE GENOMIC DNA]</scope>
    <source>
        <strain evidence="4 5">CCMP2467</strain>
    </source>
</reference>